<reference evidence="2" key="1">
    <citation type="submission" date="2020-06" db="EMBL/GenBank/DDBJ databases">
        <title>Draft genome of Bugula neritina, a colonial animal packing powerful symbionts and potential medicines.</title>
        <authorList>
            <person name="Rayko M."/>
        </authorList>
    </citation>
    <scope>NUCLEOTIDE SEQUENCE [LARGE SCALE GENOMIC DNA]</scope>
    <source>
        <strain evidence="2">Kwan_BN1</strain>
    </source>
</reference>
<evidence type="ECO:0000313" key="3">
    <source>
        <dbReference type="Proteomes" id="UP000593567"/>
    </source>
</evidence>
<gene>
    <name evidence="2" type="ORF">EB796_016449</name>
</gene>
<feature type="transmembrane region" description="Helical" evidence="1">
    <location>
        <begin position="34"/>
        <end position="59"/>
    </location>
</feature>
<protein>
    <submittedName>
        <fullName evidence="2">Uncharacterized protein</fullName>
    </submittedName>
</protein>
<keyword evidence="1" id="KW-0812">Transmembrane</keyword>
<dbReference type="Proteomes" id="UP000593567">
    <property type="component" value="Unassembled WGS sequence"/>
</dbReference>
<evidence type="ECO:0000313" key="2">
    <source>
        <dbReference type="EMBL" id="KAF6025239.1"/>
    </source>
</evidence>
<name>A0A7J7JG10_BUGNE</name>
<dbReference type="AlphaFoldDB" id="A0A7J7JG10"/>
<keyword evidence="3" id="KW-1185">Reference proteome</keyword>
<accession>A0A7J7JG10</accession>
<keyword evidence="1" id="KW-1133">Transmembrane helix</keyword>
<proteinExistence type="predicted"/>
<organism evidence="2 3">
    <name type="scientific">Bugula neritina</name>
    <name type="common">Brown bryozoan</name>
    <name type="synonym">Sertularia neritina</name>
    <dbReference type="NCBI Taxonomy" id="10212"/>
    <lineage>
        <taxon>Eukaryota</taxon>
        <taxon>Metazoa</taxon>
        <taxon>Spiralia</taxon>
        <taxon>Lophotrochozoa</taxon>
        <taxon>Bryozoa</taxon>
        <taxon>Gymnolaemata</taxon>
        <taxon>Cheilostomatida</taxon>
        <taxon>Flustrina</taxon>
        <taxon>Buguloidea</taxon>
        <taxon>Bugulidae</taxon>
        <taxon>Bugula</taxon>
    </lineage>
</organism>
<evidence type="ECO:0000256" key="1">
    <source>
        <dbReference type="SAM" id="Phobius"/>
    </source>
</evidence>
<keyword evidence="1" id="KW-0472">Membrane</keyword>
<sequence length="66" mass="7836">MPRNFEVSEMVASICCIDNFLLPSMNFVLWENEVVLTVSVSTINFEVMLFDYFYSIYFYKHYVGKT</sequence>
<dbReference type="EMBL" id="VXIV02002481">
    <property type="protein sequence ID" value="KAF6025239.1"/>
    <property type="molecule type" value="Genomic_DNA"/>
</dbReference>
<comment type="caution">
    <text evidence="2">The sequence shown here is derived from an EMBL/GenBank/DDBJ whole genome shotgun (WGS) entry which is preliminary data.</text>
</comment>